<feature type="compositionally biased region" description="Low complexity" evidence="16">
    <location>
        <begin position="651"/>
        <end position="666"/>
    </location>
</feature>
<gene>
    <name evidence="20" type="primary">Dper\GL11728</name>
    <name evidence="20" type="ORF">Dper_GL11728</name>
</gene>
<evidence type="ECO:0000256" key="9">
    <source>
        <dbReference type="ARBA" id="ARBA00022741"/>
    </source>
</evidence>
<feature type="compositionally biased region" description="Polar residues" evidence="16">
    <location>
        <begin position="449"/>
        <end position="458"/>
    </location>
</feature>
<dbReference type="GO" id="GO:0006397">
    <property type="term" value="P:mRNA processing"/>
    <property type="evidence" value="ECO:0007669"/>
    <property type="project" value="UniProtKB-KW"/>
</dbReference>
<dbReference type="GO" id="GO:0046872">
    <property type="term" value="F:metal ion binding"/>
    <property type="evidence" value="ECO:0007669"/>
    <property type="project" value="UniProtKB-KW"/>
</dbReference>
<dbReference type="PANTHER" id="PTHR10682">
    <property type="entry name" value="POLY A POLYMERASE"/>
    <property type="match status" value="1"/>
</dbReference>
<dbReference type="GO" id="GO:0180011">
    <property type="term" value="P:cytosolic mRNA polyadenylation"/>
    <property type="evidence" value="ECO:0007669"/>
    <property type="project" value="EnsemblMetazoa"/>
</dbReference>
<dbReference type="PhylomeDB" id="B4GDH1"/>
<evidence type="ECO:0000256" key="15">
    <source>
        <dbReference type="ARBA" id="ARBA00048830"/>
    </source>
</evidence>
<evidence type="ECO:0000256" key="3">
    <source>
        <dbReference type="ARBA" id="ARBA00004123"/>
    </source>
</evidence>
<dbReference type="Gene3D" id="3.30.70.590">
    <property type="entry name" value="Poly(A) polymerase predicted RNA binding domain"/>
    <property type="match status" value="1"/>
</dbReference>
<feature type="compositionally biased region" description="Polar residues" evidence="16">
    <location>
        <begin position="605"/>
        <end position="619"/>
    </location>
</feature>
<dbReference type="Proteomes" id="UP000008744">
    <property type="component" value="Unassembled WGS sequence"/>
</dbReference>
<feature type="compositionally biased region" description="Pro residues" evidence="16">
    <location>
        <begin position="681"/>
        <end position="693"/>
    </location>
</feature>
<dbReference type="GO" id="GO:0031123">
    <property type="term" value="P:RNA 3'-end processing"/>
    <property type="evidence" value="ECO:0007669"/>
    <property type="project" value="InterPro"/>
</dbReference>
<proteinExistence type="inferred from homology"/>
<feature type="region of interest" description="Disordered" evidence="16">
    <location>
        <begin position="573"/>
        <end position="714"/>
    </location>
</feature>
<dbReference type="InterPro" id="IPR048840">
    <property type="entry name" value="PolA_pol_NTPase"/>
</dbReference>
<accession>B4GDH1</accession>
<feature type="region of interest" description="Disordered" evidence="16">
    <location>
        <begin position="1"/>
        <end position="39"/>
    </location>
</feature>
<feature type="compositionally biased region" description="Polar residues" evidence="16">
    <location>
        <begin position="667"/>
        <end position="680"/>
    </location>
</feature>
<dbReference type="HOGENOM" id="CLU_011511_3_0_1"/>
<dbReference type="EMBL" id="CH479181">
    <property type="protein sequence ID" value="EDW32601.1"/>
    <property type="molecule type" value="Genomic_DNA"/>
</dbReference>
<feature type="domain" description="Poly(A) polymerase nucleotidyltransferase" evidence="19">
    <location>
        <begin position="42"/>
        <end position="235"/>
    </location>
</feature>
<evidence type="ECO:0000256" key="10">
    <source>
        <dbReference type="ARBA" id="ARBA00022840"/>
    </source>
</evidence>
<feature type="region of interest" description="Disordered" evidence="16">
    <location>
        <begin position="447"/>
        <end position="472"/>
    </location>
</feature>
<keyword evidence="8" id="KW-0479">Metal-binding</keyword>
<dbReference type="SMR" id="B4GDH1"/>
<dbReference type="GO" id="GO:1990817">
    <property type="term" value="F:poly(A) RNA polymerase activity"/>
    <property type="evidence" value="ECO:0007669"/>
    <property type="project" value="UniProtKB-EC"/>
</dbReference>
<keyword evidence="12" id="KW-0694">RNA-binding</keyword>
<feature type="compositionally biased region" description="Low complexity" evidence="16">
    <location>
        <begin position="10"/>
        <end position="23"/>
    </location>
</feature>
<evidence type="ECO:0000256" key="8">
    <source>
        <dbReference type="ARBA" id="ARBA00022723"/>
    </source>
</evidence>
<evidence type="ECO:0000256" key="2">
    <source>
        <dbReference type="ARBA" id="ARBA00001946"/>
    </source>
</evidence>
<dbReference type="STRING" id="7234.B4GDH1"/>
<dbReference type="GO" id="GO:0005524">
    <property type="term" value="F:ATP binding"/>
    <property type="evidence" value="ECO:0007669"/>
    <property type="project" value="UniProtKB-KW"/>
</dbReference>
<dbReference type="InterPro" id="IPR007012">
    <property type="entry name" value="PolA_pol_cen_dom"/>
</dbReference>
<keyword evidence="7" id="KW-0808">Transferase</keyword>
<evidence type="ECO:0000259" key="17">
    <source>
        <dbReference type="Pfam" id="PF04926"/>
    </source>
</evidence>
<dbReference type="Pfam" id="PF04926">
    <property type="entry name" value="PAP_RNA-bind"/>
    <property type="match status" value="1"/>
</dbReference>
<keyword evidence="13" id="KW-0464">Manganese</keyword>
<comment type="similarity">
    <text evidence="4">Belongs to the poly(A) polymerase family.</text>
</comment>
<feature type="compositionally biased region" description="Low complexity" evidence="16">
    <location>
        <begin position="808"/>
        <end position="823"/>
    </location>
</feature>
<dbReference type="SUPFAM" id="SSF55003">
    <property type="entry name" value="PAP/Archaeal CCA-adding enzyme, C-terminal domain"/>
    <property type="match status" value="1"/>
</dbReference>
<dbReference type="eggNOG" id="KOG2245">
    <property type="taxonomic scope" value="Eukaryota"/>
</dbReference>
<feature type="compositionally biased region" description="Basic and acidic residues" evidence="16">
    <location>
        <begin position="592"/>
        <end position="604"/>
    </location>
</feature>
<evidence type="ECO:0000256" key="12">
    <source>
        <dbReference type="ARBA" id="ARBA00022884"/>
    </source>
</evidence>
<dbReference type="FunFam" id="3.30.70.590:FF:000001">
    <property type="entry name" value="Putative poly(A) polymerase gamma"/>
    <property type="match status" value="1"/>
</dbReference>
<keyword evidence="14" id="KW-0539">Nucleus</keyword>
<evidence type="ECO:0000256" key="16">
    <source>
        <dbReference type="SAM" id="MobiDB-lite"/>
    </source>
</evidence>
<feature type="domain" description="Poly(A) polymerase central" evidence="18">
    <location>
        <begin position="240"/>
        <end position="384"/>
    </location>
</feature>
<dbReference type="Gene3D" id="3.30.460.10">
    <property type="entry name" value="Beta Polymerase, domain 2"/>
    <property type="match status" value="1"/>
</dbReference>
<dbReference type="InterPro" id="IPR007010">
    <property type="entry name" value="PolA_pol_RNA-bd_dom"/>
</dbReference>
<evidence type="ECO:0000313" key="20">
    <source>
        <dbReference type="EMBL" id="EDW32601.1"/>
    </source>
</evidence>
<evidence type="ECO:0000256" key="1">
    <source>
        <dbReference type="ARBA" id="ARBA00001936"/>
    </source>
</evidence>
<dbReference type="SUPFAM" id="SSF81631">
    <property type="entry name" value="PAP/OAS1 substrate-binding domain"/>
    <property type="match status" value="1"/>
</dbReference>
<keyword evidence="21" id="KW-1185">Reference proteome</keyword>
<dbReference type="AlphaFoldDB" id="B4GDH1"/>
<evidence type="ECO:0000259" key="18">
    <source>
        <dbReference type="Pfam" id="PF04928"/>
    </source>
</evidence>
<dbReference type="InterPro" id="IPR043519">
    <property type="entry name" value="NT_sf"/>
</dbReference>
<evidence type="ECO:0000313" key="21">
    <source>
        <dbReference type="Proteomes" id="UP000008744"/>
    </source>
</evidence>
<feature type="compositionally biased region" description="Polar residues" evidence="16">
    <location>
        <begin position="573"/>
        <end position="589"/>
    </location>
</feature>
<evidence type="ECO:0000256" key="4">
    <source>
        <dbReference type="ARBA" id="ARBA00010912"/>
    </source>
</evidence>
<name>B4GDH1_DROPE</name>
<evidence type="ECO:0000256" key="7">
    <source>
        <dbReference type="ARBA" id="ARBA00022679"/>
    </source>
</evidence>
<feature type="compositionally biased region" description="Acidic residues" evidence="16">
    <location>
        <begin position="795"/>
        <end position="804"/>
    </location>
</feature>
<dbReference type="InterPro" id="IPR011068">
    <property type="entry name" value="NuclTrfase_I-like_C"/>
</dbReference>
<comment type="cofactor">
    <cofactor evidence="1">
        <name>Mn(2+)</name>
        <dbReference type="ChEBI" id="CHEBI:29035"/>
    </cofactor>
</comment>
<dbReference type="OMA" id="FTEHVIM"/>
<feature type="region of interest" description="Disordered" evidence="16">
    <location>
        <begin position="879"/>
        <end position="904"/>
    </location>
</feature>
<feature type="region of interest" description="Disordered" evidence="16">
    <location>
        <begin position="794"/>
        <end position="823"/>
    </location>
</feature>
<keyword evidence="9" id="KW-0547">Nucleotide-binding</keyword>
<keyword evidence="6" id="KW-0507">mRNA processing</keyword>
<keyword evidence="10" id="KW-0067">ATP-binding</keyword>
<organism evidence="21">
    <name type="scientific">Drosophila persimilis</name>
    <name type="common">Fruit fly</name>
    <dbReference type="NCBI Taxonomy" id="7234"/>
    <lineage>
        <taxon>Eukaryota</taxon>
        <taxon>Metazoa</taxon>
        <taxon>Ecdysozoa</taxon>
        <taxon>Arthropoda</taxon>
        <taxon>Hexapoda</taxon>
        <taxon>Insecta</taxon>
        <taxon>Pterygota</taxon>
        <taxon>Neoptera</taxon>
        <taxon>Endopterygota</taxon>
        <taxon>Diptera</taxon>
        <taxon>Brachycera</taxon>
        <taxon>Muscomorpha</taxon>
        <taxon>Ephydroidea</taxon>
        <taxon>Drosophilidae</taxon>
        <taxon>Drosophila</taxon>
        <taxon>Sophophora</taxon>
    </lineage>
</organism>
<feature type="compositionally biased region" description="Polar residues" evidence="16">
    <location>
        <begin position="635"/>
        <end position="646"/>
    </location>
</feature>
<dbReference type="FunFam" id="3.30.460.10:FF:000002">
    <property type="entry name" value="Poly(A) polymerase alpha, putative"/>
    <property type="match status" value="1"/>
</dbReference>
<dbReference type="OrthoDB" id="412748at2759"/>
<dbReference type="GO" id="GO:0005634">
    <property type="term" value="C:nucleus"/>
    <property type="evidence" value="ECO:0007669"/>
    <property type="project" value="UniProtKB-SubCell"/>
</dbReference>
<feature type="domain" description="Poly(A) polymerase RNA-binding" evidence="17">
    <location>
        <begin position="387"/>
        <end position="548"/>
    </location>
</feature>
<protein>
    <recommendedName>
        <fullName evidence="5">polynucleotide adenylyltransferase</fullName>
        <ecNumber evidence="5">2.7.7.19</ecNumber>
    </recommendedName>
</protein>
<evidence type="ECO:0000259" key="19">
    <source>
        <dbReference type="Pfam" id="PF20750"/>
    </source>
</evidence>
<evidence type="ECO:0000256" key="6">
    <source>
        <dbReference type="ARBA" id="ARBA00022664"/>
    </source>
</evidence>
<feature type="compositionally biased region" description="Basic residues" evidence="16">
    <location>
        <begin position="695"/>
        <end position="707"/>
    </location>
</feature>
<evidence type="ECO:0000256" key="11">
    <source>
        <dbReference type="ARBA" id="ARBA00022842"/>
    </source>
</evidence>
<evidence type="ECO:0000256" key="14">
    <source>
        <dbReference type="ARBA" id="ARBA00023242"/>
    </source>
</evidence>
<dbReference type="CDD" id="cd05402">
    <property type="entry name" value="NT_PAP_TUTase"/>
    <property type="match status" value="1"/>
</dbReference>
<dbReference type="GO" id="GO:0003723">
    <property type="term" value="F:RNA binding"/>
    <property type="evidence" value="ECO:0007669"/>
    <property type="project" value="UniProtKB-KW"/>
</dbReference>
<dbReference type="EC" id="2.7.7.19" evidence="5"/>
<evidence type="ECO:0000256" key="13">
    <source>
        <dbReference type="ARBA" id="ARBA00023211"/>
    </source>
</evidence>
<dbReference type="Pfam" id="PF20750">
    <property type="entry name" value="PAP_NTPase"/>
    <property type="match status" value="1"/>
</dbReference>
<dbReference type="Gene3D" id="1.10.1410.10">
    <property type="match status" value="1"/>
</dbReference>
<feature type="compositionally biased region" description="Low complexity" evidence="16">
    <location>
        <begin position="620"/>
        <end position="634"/>
    </location>
</feature>
<comment type="subcellular location">
    <subcellularLocation>
        <location evidence="3">Nucleus</location>
    </subcellularLocation>
</comment>
<reference evidence="20 21" key="1">
    <citation type="journal article" date="2007" name="Nature">
        <title>Evolution of genes and genomes on the Drosophila phylogeny.</title>
        <authorList>
            <consortium name="Drosophila 12 Genomes Consortium"/>
            <person name="Clark A.G."/>
            <person name="Eisen M.B."/>
            <person name="Smith D.R."/>
            <person name="Bergman C.M."/>
            <person name="Oliver B."/>
            <person name="Markow T.A."/>
            <person name="Kaufman T.C."/>
            <person name="Kellis M."/>
            <person name="Gelbart W."/>
            <person name="Iyer V.N."/>
            <person name="Pollard D.A."/>
            <person name="Sackton T.B."/>
            <person name="Larracuente A.M."/>
            <person name="Singh N.D."/>
            <person name="Abad J.P."/>
            <person name="Abt D.N."/>
            <person name="Adryan B."/>
            <person name="Aguade M."/>
            <person name="Akashi H."/>
            <person name="Anderson W.W."/>
            <person name="Aquadro C.F."/>
            <person name="Ardell D.H."/>
            <person name="Arguello R."/>
            <person name="Artieri C.G."/>
            <person name="Barbash D.A."/>
            <person name="Barker D."/>
            <person name="Barsanti P."/>
            <person name="Batterham P."/>
            <person name="Batzoglou S."/>
            <person name="Begun D."/>
            <person name="Bhutkar A."/>
            <person name="Blanco E."/>
            <person name="Bosak S.A."/>
            <person name="Bradley R.K."/>
            <person name="Brand A.D."/>
            <person name="Brent M.R."/>
            <person name="Brooks A.N."/>
            <person name="Brown R.H."/>
            <person name="Butlin R.K."/>
            <person name="Caggese C."/>
            <person name="Calvi B.R."/>
            <person name="Bernardo de Carvalho A."/>
            <person name="Caspi A."/>
            <person name="Castrezana S."/>
            <person name="Celniker S.E."/>
            <person name="Chang J.L."/>
            <person name="Chapple C."/>
            <person name="Chatterji S."/>
            <person name="Chinwalla A."/>
            <person name="Civetta A."/>
            <person name="Clifton S.W."/>
            <person name="Comeron J.M."/>
            <person name="Costello J.C."/>
            <person name="Coyne J.A."/>
            <person name="Daub J."/>
            <person name="David R.G."/>
            <person name="Delcher A.L."/>
            <person name="Delehaunty K."/>
            <person name="Do C.B."/>
            <person name="Ebling H."/>
            <person name="Edwards K."/>
            <person name="Eickbush T."/>
            <person name="Evans J.D."/>
            <person name="Filipski A."/>
            <person name="Findeiss S."/>
            <person name="Freyhult E."/>
            <person name="Fulton L."/>
            <person name="Fulton R."/>
            <person name="Garcia A.C."/>
            <person name="Gardiner A."/>
            <person name="Garfield D.A."/>
            <person name="Garvin B.E."/>
            <person name="Gibson G."/>
            <person name="Gilbert D."/>
            <person name="Gnerre S."/>
            <person name="Godfrey J."/>
            <person name="Good R."/>
            <person name="Gotea V."/>
            <person name="Gravely B."/>
            <person name="Greenberg A.J."/>
            <person name="Griffiths-Jones S."/>
            <person name="Gross S."/>
            <person name="Guigo R."/>
            <person name="Gustafson E.A."/>
            <person name="Haerty W."/>
            <person name="Hahn M.W."/>
            <person name="Halligan D.L."/>
            <person name="Halpern A.L."/>
            <person name="Halter G.M."/>
            <person name="Han M.V."/>
            <person name="Heger A."/>
            <person name="Hillier L."/>
            <person name="Hinrichs A.S."/>
            <person name="Holmes I."/>
            <person name="Hoskins R.A."/>
            <person name="Hubisz M.J."/>
            <person name="Hultmark D."/>
            <person name="Huntley M.A."/>
            <person name="Jaffe D.B."/>
            <person name="Jagadeeshan S."/>
            <person name="Jeck W.R."/>
            <person name="Johnson J."/>
            <person name="Jones C.D."/>
            <person name="Jordan W.C."/>
            <person name="Karpen G.H."/>
            <person name="Kataoka E."/>
            <person name="Keightley P.D."/>
            <person name="Kheradpour P."/>
            <person name="Kirkness E.F."/>
            <person name="Koerich L.B."/>
            <person name="Kristiansen K."/>
            <person name="Kudrna D."/>
            <person name="Kulathinal R.J."/>
            <person name="Kumar S."/>
            <person name="Kwok R."/>
            <person name="Lander E."/>
            <person name="Langley C.H."/>
            <person name="Lapoint R."/>
            <person name="Lazzaro B.P."/>
            <person name="Lee S.J."/>
            <person name="Levesque L."/>
            <person name="Li R."/>
            <person name="Lin C.F."/>
            <person name="Lin M.F."/>
            <person name="Lindblad-Toh K."/>
            <person name="Llopart A."/>
            <person name="Long M."/>
            <person name="Low L."/>
            <person name="Lozovsky E."/>
            <person name="Lu J."/>
            <person name="Luo M."/>
            <person name="Machado C.A."/>
            <person name="Makalowski W."/>
            <person name="Marzo M."/>
            <person name="Matsuda M."/>
            <person name="Matzkin L."/>
            <person name="McAllister B."/>
            <person name="McBride C.S."/>
            <person name="McKernan B."/>
            <person name="McKernan K."/>
            <person name="Mendez-Lago M."/>
            <person name="Minx P."/>
            <person name="Mollenhauer M.U."/>
            <person name="Montooth K."/>
            <person name="Mount S.M."/>
            <person name="Mu X."/>
            <person name="Myers E."/>
            <person name="Negre B."/>
            <person name="Newfeld S."/>
            <person name="Nielsen R."/>
            <person name="Noor M.A."/>
            <person name="O'Grady P."/>
            <person name="Pachter L."/>
            <person name="Papaceit M."/>
            <person name="Parisi M.J."/>
            <person name="Parisi M."/>
            <person name="Parts L."/>
            <person name="Pedersen J.S."/>
            <person name="Pesole G."/>
            <person name="Phillippy A.M."/>
            <person name="Ponting C.P."/>
            <person name="Pop M."/>
            <person name="Porcelli D."/>
            <person name="Powell J.R."/>
            <person name="Prohaska S."/>
            <person name="Pruitt K."/>
            <person name="Puig M."/>
            <person name="Quesneville H."/>
            <person name="Ram K.R."/>
            <person name="Rand D."/>
            <person name="Rasmussen M.D."/>
            <person name="Reed L.K."/>
            <person name="Reenan R."/>
            <person name="Reily A."/>
            <person name="Remington K.A."/>
            <person name="Rieger T.T."/>
            <person name="Ritchie M.G."/>
            <person name="Robin C."/>
            <person name="Rogers Y.H."/>
            <person name="Rohde C."/>
            <person name="Rozas J."/>
            <person name="Rubenfield M.J."/>
            <person name="Ruiz A."/>
            <person name="Russo S."/>
            <person name="Salzberg S.L."/>
            <person name="Sanchez-Gracia A."/>
            <person name="Saranga D.J."/>
            <person name="Sato H."/>
            <person name="Schaeffer S.W."/>
            <person name="Schatz M.C."/>
            <person name="Schlenke T."/>
            <person name="Schwartz R."/>
            <person name="Segarra C."/>
            <person name="Singh R.S."/>
            <person name="Sirot L."/>
            <person name="Sirota M."/>
            <person name="Sisneros N.B."/>
            <person name="Smith C.D."/>
            <person name="Smith T.F."/>
            <person name="Spieth J."/>
            <person name="Stage D.E."/>
            <person name="Stark A."/>
            <person name="Stephan W."/>
            <person name="Strausberg R.L."/>
            <person name="Strempel S."/>
            <person name="Sturgill D."/>
            <person name="Sutton G."/>
            <person name="Sutton G.G."/>
            <person name="Tao W."/>
            <person name="Teichmann S."/>
            <person name="Tobari Y.N."/>
            <person name="Tomimura Y."/>
            <person name="Tsolas J.M."/>
            <person name="Valente V.L."/>
            <person name="Venter E."/>
            <person name="Venter J.C."/>
            <person name="Vicario S."/>
            <person name="Vieira F.G."/>
            <person name="Vilella A.J."/>
            <person name="Villasante A."/>
            <person name="Walenz B."/>
            <person name="Wang J."/>
            <person name="Wasserman M."/>
            <person name="Watts T."/>
            <person name="Wilson D."/>
            <person name="Wilson R.K."/>
            <person name="Wing R.A."/>
            <person name="Wolfner M.F."/>
            <person name="Wong A."/>
            <person name="Wong G.K."/>
            <person name="Wu C.I."/>
            <person name="Wu G."/>
            <person name="Yamamoto D."/>
            <person name="Yang H.P."/>
            <person name="Yang S.P."/>
            <person name="Yorke J.A."/>
            <person name="Yoshida K."/>
            <person name="Zdobnov E."/>
            <person name="Zhang P."/>
            <person name="Zhang Y."/>
            <person name="Zimin A.V."/>
            <person name="Baldwin J."/>
            <person name="Abdouelleil A."/>
            <person name="Abdulkadir J."/>
            <person name="Abebe A."/>
            <person name="Abera B."/>
            <person name="Abreu J."/>
            <person name="Acer S.C."/>
            <person name="Aftuck L."/>
            <person name="Alexander A."/>
            <person name="An P."/>
            <person name="Anderson E."/>
            <person name="Anderson S."/>
            <person name="Arachi H."/>
            <person name="Azer M."/>
            <person name="Bachantsang P."/>
            <person name="Barry A."/>
            <person name="Bayul T."/>
            <person name="Berlin A."/>
            <person name="Bessette D."/>
            <person name="Bloom T."/>
            <person name="Blye J."/>
            <person name="Boguslavskiy L."/>
            <person name="Bonnet C."/>
            <person name="Boukhgalter B."/>
            <person name="Bourzgui I."/>
            <person name="Brown A."/>
            <person name="Cahill P."/>
            <person name="Channer S."/>
            <person name="Cheshatsang Y."/>
            <person name="Chuda L."/>
            <person name="Citroen M."/>
            <person name="Collymore A."/>
            <person name="Cooke P."/>
            <person name="Costello M."/>
            <person name="D'Aco K."/>
            <person name="Daza R."/>
            <person name="De Haan G."/>
            <person name="DeGray S."/>
            <person name="DeMaso C."/>
            <person name="Dhargay N."/>
            <person name="Dooley K."/>
            <person name="Dooley E."/>
            <person name="Doricent M."/>
            <person name="Dorje P."/>
            <person name="Dorjee K."/>
            <person name="Dupes A."/>
            <person name="Elong R."/>
            <person name="Falk J."/>
            <person name="Farina A."/>
            <person name="Faro S."/>
            <person name="Ferguson D."/>
            <person name="Fisher S."/>
            <person name="Foley C.D."/>
            <person name="Franke A."/>
            <person name="Friedrich D."/>
            <person name="Gadbois L."/>
            <person name="Gearin G."/>
            <person name="Gearin C.R."/>
            <person name="Giannoukos G."/>
            <person name="Goode T."/>
            <person name="Graham J."/>
            <person name="Grandbois E."/>
            <person name="Grewal S."/>
            <person name="Gyaltsen K."/>
            <person name="Hafez N."/>
            <person name="Hagos B."/>
            <person name="Hall J."/>
            <person name="Henson C."/>
            <person name="Hollinger A."/>
            <person name="Honan T."/>
            <person name="Huard M.D."/>
            <person name="Hughes L."/>
            <person name="Hurhula B."/>
            <person name="Husby M.E."/>
            <person name="Kamat A."/>
            <person name="Kanga B."/>
            <person name="Kashin S."/>
            <person name="Khazanovich D."/>
            <person name="Kisner P."/>
            <person name="Lance K."/>
            <person name="Lara M."/>
            <person name="Lee W."/>
            <person name="Lennon N."/>
            <person name="Letendre F."/>
            <person name="LeVine R."/>
            <person name="Lipovsky A."/>
            <person name="Liu X."/>
            <person name="Liu J."/>
            <person name="Liu S."/>
            <person name="Lokyitsang T."/>
            <person name="Lokyitsang Y."/>
            <person name="Lubonja R."/>
            <person name="Lui A."/>
            <person name="MacDonald P."/>
            <person name="Magnisalis V."/>
            <person name="Maru K."/>
            <person name="Matthews C."/>
            <person name="McCusker W."/>
            <person name="McDonough S."/>
            <person name="Mehta T."/>
            <person name="Meldrim J."/>
            <person name="Meneus L."/>
            <person name="Mihai O."/>
            <person name="Mihalev A."/>
            <person name="Mihova T."/>
            <person name="Mittelman R."/>
            <person name="Mlenga V."/>
            <person name="Montmayeur A."/>
            <person name="Mulrain L."/>
            <person name="Navidi A."/>
            <person name="Naylor J."/>
            <person name="Negash T."/>
            <person name="Nguyen T."/>
            <person name="Nguyen N."/>
            <person name="Nicol R."/>
            <person name="Norbu C."/>
            <person name="Norbu N."/>
            <person name="Novod N."/>
            <person name="O'Neill B."/>
            <person name="Osman S."/>
            <person name="Markiewicz E."/>
            <person name="Oyono O.L."/>
            <person name="Patti C."/>
            <person name="Phunkhang P."/>
            <person name="Pierre F."/>
            <person name="Priest M."/>
            <person name="Raghuraman S."/>
            <person name="Rege F."/>
            <person name="Reyes R."/>
            <person name="Rise C."/>
            <person name="Rogov P."/>
            <person name="Ross K."/>
            <person name="Ryan E."/>
            <person name="Settipalli S."/>
            <person name="Shea T."/>
            <person name="Sherpa N."/>
            <person name="Shi L."/>
            <person name="Shih D."/>
            <person name="Sparrow T."/>
            <person name="Spaulding J."/>
            <person name="Stalker J."/>
            <person name="Stange-Thomann N."/>
            <person name="Stavropoulos S."/>
            <person name="Stone C."/>
            <person name="Strader C."/>
            <person name="Tesfaye S."/>
            <person name="Thomson T."/>
            <person name="Thoulutsang Y."/>
            <person name="Thoulutsang D."/>
            <person name="Topham K."/>
            <person name="Topping I."/>
            <person name="Tsamla T."/>
            <person name="Vassiliev H."/>
            <person name="Vo A."/>
            <person name="Wangchuk T."/>
            <person name="Wangdi T."/>
            <person name="Weiand M."/>
            <person name="Wilkinson J."/>
            <person name="Wilson A."/>
            <person name="Yadav S."/>
            <person name="Young G."/>
            <person name="Yu Q."/>
            <person name="Zembek L."/>
            <person name="Zhong D."/>
            <person name="Zimmer A."/>
            <person name="Zwirko Z."/>
            <person name="Jaffe D.B."/>
            <person name="Alvarez P."/>
            <person name="Brockman W."/>
            <person name="Butler J."/>
            <person name="Chin C."/>
            <person name="Gnerre S."/>
            <person name="Grabherr M."/>
            <person name="Kleber M."/>
            <person name="Mauceli E."/>
            <person name="MacCallum I."/>
        </authorList>
    </citation>
    <scope>NUCLEOTIDE SEQUENCE [LARGE SCALE GENOMIC DNA]</scope>
    <source>
        <strain evidence="21">MSH-3 / Tucson 14011-0111.49</strain>
    </source>
</reference>
<keyword evidence="11" id="KW-0460">Magnesium</keyword>
<evidence type="ECO:0000256" key="5">
    <source>
        <dbReference type="ARBA" id="ARBA00012388"/>
    </source>
</evidence>
<comment type="cofactor">
    <cofactor evidence="2">
        <name>Mg(2+)</name>
        <dbReference type="ChEBI" id="CHEBI:18420"/>
    </cofactor>
</comment>
<comment type="catalytic activity">
    <reaction evidence="15">
        <text>RNA(n) + ATP = RNA(n)-3'-adenine ribonucleotide + diphosphate</text>
        <dbReference type="Rhea" id="RHEA:11332"/>
        <dbReference type="Rhea" id="RHEA-COMP:14527"/>
        <dbReference type="Rhea" id="RHEA-COMP:17347"/>
        <dbReference type="ChEBI" id="CHEBI:30616"/>
        <dbReference type="ChEBI" id="CHEBI:33019"/>
        <dbReference type="ChEBI" id="CHEBI:140395"/>
        <dbReference type="ChEBI" id="CHEBI:173115"/>
        <dbReference type="EC" id="2.7.7.19"/>
    </reaction>
</comment>
<dbReference type="Pfam" id="PF04928">
    <property type="entry name" value="PAP_central"/>
    <property type="match status" value="1"/>
</dbReference>
<dbReference type="FunFam" id="1.10.1410.10:FF:000001">
    <property type="entry name" value="Putative poly(A) polymerase gamma"/>
    <property type="match status" value="1"/>
</dbReference>
<feature type="compositionally biased region" description="Polar residues" evidence="16">
    <location>
        <begin position="883"/>
        <end position="896"/>
    </location>
</feature>
<dbReference type="SUPFAM" id="SSF81301">
    <property type="entry name" value="Nucleotidyltransferase"/>
    <property type="match status" value="1"/>
</dbReference>
<dbReference type="PANTHER" id="PTHR10682:SF10">
    <property type="entry name" value="POLYNUCLEOTIDE ADENYLYLTRANSFERASE"/>
    <property type="match status" value="1"/>
</dbReference>
<sequence>MWNSEPTHRQNQQQQQQQQQYQHQHQHNGNSTSGGQPAKQLGMTSAISLAEPKPADLQRTENLRASLEPFNVFESQEELNHRMEILAKLNTLVKQWVKEMSVSKNMPESAAEKLGGKIYTFGSYRLGVHHKGADIDALCVAPRNIERADYFQSFFEVLKKQPEVTECRSVEEAFVPVIKMNFDGIEIDLLFARLSLKEIPDDFDLRDDNLLRNLDHRSVRSLNGCRVTDEILALVPNIENFRLALRTIKLWAKKHGIYSNSLGYFGGVTWAMLVARTCQLYPNATAATLVHKFFLVFSRWKWPNPVLLKHPDNVNLRFQVWDPRVNASDRYHLMPIITPAYPQQNSTFNVSESTKKVMLTEFTRGMNITDEIMLGRASWERLFEAPSFFYRYRHFIVLLVNSQTADDHLEWCGLVESKIRLLIGNLERNPHIALAHVNPKCFELKKGESANNSQNNSGNEDDLKQPPPNQASVTSAPFCSMWFIGLEFERSENLNVDLTESIQNFTEHVIMHGVNIKMLKEGMAIDARHVKRKQLTVYLDADFLKRERKSMESHTSFNNTLLANRKRLSTELAQSQEALPPGSQTQLASGNRGRDSGAKIHRLSESLTEDNSNASSDLGAQTPTTPTAAQTNAPSFKTSGKNGSELDTSEQEQQQQQQGQSSPQSQAHNNGSNSTATTTEQPPPPPPPPPLPPSGHHHHHQHQKFRKNNNAAAAAASNSIFNQRSILHAASSLSAALSITGHKRKQQTATKTIHSANPISSTHTHIIHSNNINGFGGSGGGGGVSNTNNKICYYIDDDDDDDDDSHQHQLLPTQPHQQPQTQALARAIPTVSAGATATPTPVSVAAPAAASATTISLFHSAHLLRLYDWFEECVEVEKESAPRTDNQMQDSCSKNYESIEKIPL</sequence>